<protein>
    <recommendedName>
        <fullName evidence="4">Secreted protein</fullName>
    </recommendedName>
</protein>
<feature type="signal peptide" evidence="1">
    <location>
        <begin position="1"/>
        <end position="34"/>
    </location>
</feature>
<feature type="chain" id="PRO_5045768199" description="Secreted protein" evidence="1">
    <location>
        <begin position="35"/>
        <end position="146"/>
    </location>
</feature>
<organism evidence="2 3">
    <name type="scientific">Streptomyces roseoverticillatus</name>
    <dbReference type="NCBI Taxonomy" id="66429"/>
    <lineage>
        <taxon>Bacteria</taxon>
        <taxon>Bacillati</taxon>
        <taxon>Actinomycetota</taxon>
        <taxon>Actinomycetes</taxon>
        <taxon>Kitasatosporales</taxon>
        <taxon>Streptomycetaceae</taxon>
        <taxon>Streptomyces</taxon>
    </lineage>
</organism>
<reference evidence="2 3" key="1">
    <citation type="submission" date="2024-06" db="EMBL/GenBank/DDBJ databases">
        <title>The Natural Products Discovery Center: Release of the First 8490 Sequenced Strains for Exploring Actinobacteria Biosynthetic Diversity.</title>
        <authorList>
            <person name="Kalkreuter E."/>
            <person name="Kautsar S.A."/>
            <person name="Yang D."/>
            <person name="Bader C.D."/>
            <person name="Teijaro C.N."/>
            <person name="Fluegel L."/>
            <person name="Davis C.M."/>
            <person name="Simpson J.R."/>
            <person name="Lauterbach L."/>
            <person name="Steele A.D."/>
            <person name="Gui C."/>
            <person name="Meng S."/>
            <person name="Li G."/>
            <person name="Viehrig K."/>
            <person name="Ye F."/>
            <person name="Su P."/>
            <person name="Kiefer A.F."/>
            <person name="Nichols A."/>
            <person name="Cepeda A.J."/>
            <person name="Yan W."/>
            <person name="Fan B."/>
            <person name="Jiang Y."/>
            <person name="Adhikari A."/>
            <person name="Zheng C.-J."/>
            <person name="Schuster L."/>
            <person name="Cowan T.M."/>
            <person name="Smanski M.J."/>
            <person name="Chevrette M.G."/>
            <person name="De Carvalho L.P.S."/>
            <person name="Shen B."/>
        </authorList>
    </citation>
    <scope>NUCLEOTIDE SEQUENCE [LARGE SCALE GENOMIC DNA]</scope>
    <source>
        <strain evidence="2 3">NPDC053791</strain>
    </source>
</reference>
<dbReference type="EMBL" id="JBFASG010000009">
    <property type="protein sequence ID" value="MEV4923628.1"/>
    <property type="molecule type" value="Genomic_DNA"/>
</dbReference>
<evidence type="ECO:0008006" key="4">
    <source>
        <dbReference type="Google" id="ProtNLM"/>
    </source>
</evidence>
<gene>
    <name evidence="2" type="ORF">AB0L03_12365</name>
</gene>
<sequence length="146" mass="15149">MLTFSKLGRTGRTVAAGAAALGLATLGMAGTASAATSAPSAAPASCDLGAGRPYIDNPSGRVWVNGRANNCGGAWDKVCVWLIRGALNPRGGILEYTQDIQCTDVDEYTGTWPATSNYGPGMWIGTVHAYKNGQEVKVVKGEATWL</sequence>
<dbReference type="RefSeq" id="WP_359094395.1">
    <property type="nucleotide sequence ID" value="NZ_JBEZGT010000001.1"/>
</dbReference>
<keyword evidence="3" id="KW-1185">Reference proteome</keyword>
<name>A0ABV3IT47_9ACTN</name>
<evidence type="ECO:0000313" key="3">
    <source>
        <dbReference type="Proteomes" id="UP001552479"/>
    </source>
</evidence>
<comment type="caution">
    <text evidence="2">The sequence shown here is derived from an EMBL/GenBank/DDBJ whole genome shotgun (WGS) entry which is preliminary data.</text>
</comment>
<keyword evidence="1" id="KW-0732">Signal</keyword>
<evidence type="ECO:0000256" key="1">
    <source>
        <dbReference type="SAM" id="SignalP"/>
    </source>
</evidence>
<dbReference type="Proteomes" id="UP001552479">
    <property type="component" value="Unassembled WGS sequence"/>
</dbReference>
<accession>A0ABV3IT47</accession>
<proteinExistence type="predicted"/>
<evidence type="ECO:0000313" key="2">
    <source>
        <dbReference type="EMBL" id="MEV4923628.1"/>
    </source>
</evidence>